<evidence type="ECO:0000313" key="2">
    <source>
        <dbReference type="EMBL" id="MBJ6123248.1"/>
    </source>
</evidence>
<dbReference type="EMBL" id="JAELXS010000009">
    <property type="protein sequence ID" value="MBJ6123248.1"/>
    <property type="molecule type" value="Genomic_DNA"/>
</dbReference>
<protein>
    <submittedName>
        <fullName evidence="2">Endo alpha-1,4 polygalactosaminidase</fullName>
    </submittedName>
</protein>
<dbReference type="Proteomes" id="UP000640426">
    <property type="component" value="Unassembled WGS sequence"/>
</dbReference>
<proteinExistence type="predicted"/>
<comment type="caution">
    <text evidence="2">The sequence shown here is derived from an EMBL/GenBank/DDBJ whole genome shotgun (WGS) entry which is preliminary data.</text>
</comment>
<dbReference type="InterPro" id="IPR017853">
    <property type="entry name" value="GH"/>
</dbReference>
<evidence type="ECO:0000259" key="1">
    <source>
        <dbReference type="Pfam" id="PF03537"/>
    </source>
</evidence>
<reference evidence="3" key="1">
    <citation type="submission" date="2020-12" db="EMBL/GenBank/DDBJ databases">
        <title>Hymenobacter sp.</title>
        <authorList>
            <person name="Kim M.K."/>
        </authorList>
    </citation>
    <scope>NUCLEOTIDE SEQUENCE [LARGE SCALE GENOMIC DNA]</scope>
    <source>
        <strain evidence="3">BT553</strain>
    </source>
</reference>
<dbReference type="Pfam" id="PF03537">
    <property type="entry name" value="Glyco_hydro_114"/>
    <property type="match status" value="1"/>
</dbReference>
<dbReference type="InterPro" id="IPR013785">
    <property type="entry name" value="Aldolase_TIM"/>
</dbReference>
<dbReference type="Gene3D" id="3.20.20.70">
    <property type="entry name" value="Aldolase class I"/>
    <property type="match status" value="1"/>
</dbReference>
<gene>
    <name evidence="2" type="ORF">JAO74_15780</name>
</gene>
<keyword evidence="3" id="KW-1185">Reference proteome</keyword>
<name>A0ABS0XT94_9SPHN</name>
<accession>A0ABS0XT94</accession>
<sequence length="276" mass="29896">MSQTNACAKPAHEPRLPAGTDWRWAIDYGSATDATLAGQYDVLVLEPDHDRAPASLRRPGGLAIGYISLGEVEKSRPAAASLAAAGALLAANPHWPDARYADLRHTRWRAEVLDKLVPAILAKGYNGIFMDTLDNAEAMERANPIGNAGMVDAAASLVRAIHERFPAAIIVMNRGYALLPKVADAIDGVLGEAMATRWNFRTRTYDTLSEGDWNWQAGRLRAARQVNPALALMTLDYWEPGDAAGVQALYARERAAGFVPYVSVLALDRIVPEPGR</sequence>
<organism evidence="2 3">
    <name type="scientific">Sphingomonas mollis</name>
    <dbReference type="NCBI Taxonomy" id="2795726"/>
    <lineage>
        <taxon>Bacteria</taxon>
        <taxon>Pseudomonadati</taxon>
        <taxon>Pseudomonadota</taxon>
        <taxon>Alphaproteobacteria</taxon>
        <taxon>Sphingomonadales</taxon>
        <taxon>Sphingomonadaceae</taxon>
        <taxon>Sphingomonas</taxon>
    </lineage>
</organism>
<dbReference type="PANTHER" id="PTHR35882">
    <property type="entry name" value="PELA"/>
    <property type="match status" value="1"/>
</dbReference>
<evidence type="ECO:0000313" key="3">
    <source>
        <dbReference type="Proteomes" id="UP000640426"/>
    </source>
</evidence>
<dbReference type="SUPFAM" id="SSF51445">
    <property type="entry name" value="(Trans)glycosidases"/>
    <property type="match status" value="1"/>
</dbReference>
<dbReference type="InterPro" id="IPR004352">
    <property type="entry name" value="GH114_TIM-barrel"/>
</dbReference>
<dbReference type="PANTHER" id="PTHR35882:SF2">
    <property type="entry name" value="PELA"/>
    <property type="match status" value="1"/>
</dbReference>
<feature type="domain" description="Glycoside-hydrolase family GH114 TIM-barrel" evidence="1">
    <location>
        <begin position="23"/>
        <end position="268"/>
    </location>
</feature>